<dbReference type="EMBL" id="JAEUGD010000031">
    <property type="protein sequence ID" value="MBL6446695.1"/>
    <property type="molecule type" value="Genomic_DNA"/>
</dbReference>
<evidence type="ECO:0000313" key="6">
    <source>
        <dbReference type="Proteomes" id="UP000614216"/>
    </source>
</evidence>
<name>A0A937FV36_9BACT</name>
<dbReference type="InterPro" id="IPR051317">
    <property type="entry name" value="Gfo/Idh/MocA_oxidoreduct"/>
</dbReference>
<dbReference type="PANTHER" id="PTHR43708">
    <property type="entry name" value="CONSERVED EXPRESSED OXIDOREDUCTASE (EUROFUNG)"/>
    <property type="match status" value="1"/>
</dbReference>
<dbReference type="PANTHER" id="PTHR43708:SF5">
    <property type="entry name" value="CONSERVED EXPRESSED OXIDOREDUCTASE (EUROFUNG)-RELATED"/>
    <property type="match status" value="1"/>
</dbReference>
<dbReference type="GO" id="GO:0000166">
    <property type="term" value="F:nucleotide binding"/>
    <property type="evidence" value="ECO:0007669"/>
    <property type="project" value="InterPro"/>
</dbReference>
<accession>A0A937FV36</accession>
<dbReference type="Pfam" id="PF02894">
    <property type="entry name" value="GFO_IDH_MocA_C"/>
    <property type="match status" value="1"/>
</dbReference>
<dbReference type="AlphaFoldDB" id="A0A937FV36"/>
<evidence type="ECO:0000259" key="3">
    <source>
        <dbReference type="Pfam" id="PF01408"/>
    </source>
</evidence>
<sequence>MGCNLSNRHTNMKNIKVGLIGYGMGGRVFHAPLIDHVQGLGLVKIRETREENIKIAKSRYPQAKIVSNTLDIINDPEIDLVVLAVPNSAHYSLAHASLLAGKHVVVEKPFTVTSAEADELIKLGEEKQKVLSVYQNRRWDSDFLTVKKVLESGKLGRLVEFESHFDRFRNFIKPDTWKEEGSLGTGLLYDLGSHLIDQAQVLFGLPDAITCFMNIQRDNSYIIDNFELILHYASIKVTIKSGMLVKEPLPKYILLGTKGSFVKYGLDVQEATLDEAKKSLADQDWGKESESQWGTINYQDEQGDYREVVESENGNYATYYENIYQAIAGKSELQVTPQQARNTIRIIELAMQSNEERRTIHYQPR</sequence>
<organism evidence="5 6">
    <name type="scientific">Fulvivirga marina</name>
    <dbReference type="NCBI Taxonomy" id="2494733"/>
    <lineage>
        <taxon>Bacteria</taxon>
        <taxon>Pseudomonadati</taxon>
        <taxon>Bacteroidota</taxon>
        <taxon>Cytophagia</taxon>
        <taxon>Cytophagales</taxon>
        <taxon>Fulvivirgaceae</taxon>
        <taxon>Fulvivirga</taxon>
    </lineage>
</organism>
<evidence type="ECO:0000256" key="1">
    <source>
        <dbReference type="ARBA" id="ARBA00010928"/>
    </source>
</evidence>
<dbReference type="GO" id="GO:0016491">
    <property type="term" value="F:oxidoreductase activity"/>
    <property type="evidence" value="ECO:0007669"/>
    <property type="project" value="UniProtKB-KW"/>
</dbReference>
<feature type="domain" description="Gfo/Idh/MocA-like oxidoreductase C-terminal" evidence="4">
    <location>
        <begin position="147"/>
        <end position="360"/>
    </location>
</feature>
<dbReference type="NCBIfam" id="NF008607">
    <property type="entry name" value="PRK11579.1"/>
    <property type="match status" value="1"/>
</dbReference>
<evidence type="ECO:0000256" key="2">
    <source>
        <dbReference type="ARBA" id="ARBA00023002"/>
    </source>
</evidence>
<dbReference type="Proteomes" id="UP000614216">
    <property type="component" value="Unassembled WGS sequence"/>
</dbReference>
<dbReference type="SUPFAM" id="SSF51735">
    <property type="entry name" value="NAD(P)-binding Rossmann-fold domains"/>
    <property type="match status" value="1"/>
</dbReference>
<dbReference type="InterPro" id="IPR004104">
    <property type="entry name" value="Gfo/Idh/MocA-like_OxRdtase_C"/>
</dbReference>
<feature type="domain" description="Gfo/Idh/MocA-like oxidoreductase N-terminal" evidence="3">
    <location>
        <begin position="15"/>
        <end position="134"/>
    </location>
</feature>
<dbReference type="Gene3D" id="3.40.50.720">
    <property type="entry name" value="NAD(P)-binding Rossmann-like Domain"/>
    <property type="match status" value="1"/>
</dbReference>
<evidence type="ECO:0000259" key="4">
    <source>
        <dbReference type="Pfam" id="PF02894"/>
    </source>
</evidence>
<reference evidence="5" key="1">
    <citation type="submission" date="2021-01" db="EMBL/GenBank/DDBJ databases">
        <title>Fulvivirga kasyanovii gen. nov., sp nov., a novel member of the phylum Bacteroidetes isolated from seawater in a mussel farm.</title>
        <authorList>
            <person name="Zhao L.-H."/>
            <person name="Wang Z.-J."/>
        </authorList>
    </citation>
    <scope>NUCLEOTIDE SEQUENCE</scope>
    <source>
        <strain evidence="5">29W222</strain>
    </source>
</reference>
<evidence type="ECO:0000313" key="5">
    <source>
        <dbReference type="EMBL" id="MBL6446695.1"/>
    </source>
</evidence>
<dbReference type="Gene3D" id="3.30.360.10">
    <property type="entry name" value="Dihydrodipicolinate Reductase, domain 2"/>
    <property type="match status" value="1"/>
</dbReference>
<protein>
    <submittedName>
        <fullName evidence="5">Oxidoreductase</fullName>
    </submittedName>
</protein>
<dbReference type="InterPro" id="IPR036291">
    <property type="entry name" value="NAD(P)-bd_dom_sf"/>
</dbReference>
<dbReference type="InterPro" id="IPR000683">
    <property type="entry name" value="Gfo/Idh/MocA-like_OxRdtase_N"/>
</dbReference>
<comment type="similarity">
    <text evidence="1">Belongs to the Gfo/Idh/MocA family.</text>
</comment>
<keyword evidence="6" id="KW-1185">Reference proteome</keyword>
<proteinExistence type="inferred from homology"/>
<gene>
    <name evidence="5" type="ORF">JMN32_10255</name>
</gene>
<keyword evidence="2" id="KW-0560">Oxidoreductase</keyword>
<dbReference type="Pfam" id="PF01408">
    <property type="entry name" value="GFO_IDH_MocA"/>
    <property type="match status" value="1"/>
</dbReference>
<comment type="caution">
    <text evidence="5">The sequence shown here is derived from an EMBL/GenBank/DDBJ whole genome shotgun (WGS) entry which is preliminary data.</text>
</comment>